<organism evidence="1 3">
    <name type="scientific">Trichuris suis</name>
    <name type="common">pig whipworm</name>
    <dbReference type="NCBI Taxonomy" id="68888"/>
    <lineage>
        <taxon>Eukaryota</taxon>
        <taxon>Metazoa</taxon>
        <taxon>Ecdysozoa</taxon>
        <taxon>Nematoda</taxon>
        <taxon>Enoplea</taxon>
        <taxon>Dorylaimia</taxon>
        <taxon>Trichinellida</taxon>
        <taxon>Trichuridae</taxon>
        <taxon>Trichuris</taxon>
    </lineage>
</organism>
<dbReference type="EMBL" id="KL367613">
    <property type="protein sequence ID" value="KFD61750.1"/>
    <property type="molecule type" value="Genomic_DNA"/>
</dbReference>
<dbReference type="Proteomes" id="UP000030758">
    <property type="component" value="Unassembled WGS sequence"/>
</dbReference>
<protein>
    <submittedName>
        <fullName evidence="1">Uncharacterized protein</fullName>
    </submittedName>
</protein>
<evidence type="ECO:0000313" key="1">
    <source>
        <dbReference type="EMBL" id="KFD48131.1"/>
    </source>
</evidence>
<dbReference type="AlphaFoldDB" id="A0A085LT35"/>
<sequence length="414" mass="47063">MESQNDGKRQTITEATCNAENTAELKGERKTDQPALCITVTTLQQHSEPRDADVTDVNFSSNGSIFSGRFRHMPASVTDPIQQLLMVPDEQFENTKETVAQMIRTMDAQNKNSLALSCKQILGYAMQTPRGATRAAEIINVLQHEAPGIFKFEFIIHWLQSIIPHNYFDQLHSPLSWAQIFHLGIFLGTLHGLFRAELKEERKTDQPALRETLTGLQEHRKLSGTHIIEVHFRSSRPVFSGGFQQMAANATDPIQELLMVPDEQFENTKETVTQMIRTMDAQNKNSLALSCKQILGYAMQTPRGATRAAEIVDVLQHEASEIFKFESIIHWLNFLLPHNYFDQLYSPLSWTQIFHLGIFLGTLYGLFRGEPLQGMISHYLRQTLWCLAHDHSPEGPDHFRVIFEISCGLNLPTM</sequence>
<reference evidence="1 3" key="1">
    <citation type="journal article" date="2014" name="Nat. Genet.">
        <title>Genome and transcriptome of the porcine whipworm Trichuris suis.</title>
        <authorList>
            <person name="Jex A.R."/>
            <person name="Nejsum P."/>
            <person name="Schwarz E.M."/>
            <person name="Hu L."/>
            <person name="Young N.D."/>
            <person name="Hall R.S."/>
            <person name="Korhonen P.K."/>
            <person name="Liao S."/>
            <person name="Thamsborg S."/>
            <person name="Xia J."/>
            <person name="Xu P."/>
            <person name="Wang S."/>
            <person name="Scheerlinck J.P."/>
            <person name="Hofmann A."/>
            <person name="Sternberg P.W."/>
            <person name="Wang J."/>
            <person name="Gasser R.B."/>
        </authorList>
    </citation>
    <scope>NUCLEOTIDE SEQUENCE [LARGE SCALE GENOMIC DNA]</scope>
    <source>
        <strain evidence="2">DCEP-RM93F</strain>
        <strain evidence="1">DCEP-RM93M</strain>
    </source>
</reference>
<gene>
    <name evidence="1" type="ORF">M513_10969</name>
    <name evidence="2" type="ORF">M514_10969</name>
</gene>
<evidence type="ECO:0000313" key="3">
    <source>
        <dbReference type="Proteomes" id="UP000030764"/>
    </source>
</evidence>
<accession>A0A085LT35</accession>
<keyword evidence="3" id="KW-1185">Reference proteome</keyword>
<evidence type="ECO:0000313" key="2">
    <source>
        <dbReference type="EMBL" id="KFD61750.1"/>
    </source>
</evidence>
<proteinExistence type="predicted"/>
<dbReference type="Proteomes" id="UP000030764">
    <property type="component" value="Unassembled WGS sequence"/>
</dbReference>
<dbReference type="EMBL" id="KL363302">
    <property type="protein sequence ID" value="KFD48131.1"/>
    <property type="molecule type" value="Genomic_DNA"/>
</dbReference>
<name>A0A085LT35_9BILA</name>